<dbReference type="InterPro" id="IPR025668">
    <property type="entry name" value="Tnp_DDE_dom"/>
</dbReference>
<dbReference type="Pfam" id="PF13737">
    <property type="entry name" value="DDE_Tnp_1_5"/>
    <property type="match status" value="1"/>
</dbReference>
<organism evidence="2 3">
    <name type="scientific">Candidatus Enterovibrio altilux</name>
    <dbReference type="NCBI Taxonomy" id="1927128"/>
    <lineage>
        <taxon>Bacteria</taxon>
        <taxon>Pseudomonadati</taxon>
        <taxon>Pseudomonadota</taxon>
        <taxon>Gammaproteobacteria</taxon>
        <taxon>Vibrionales</taxon>
        <taxon>Vibrionaceae</taxon>
        <taxon>Enterovibrio</taxon>
    </lineage>
</organism>
<gene>
    <name evidence="2" type="ORF">BTN50_1051</name>
</gene>
<evidence type="ECO:0000313" key="2">
    <source>
        <dbReference type="EMBL" id="ATF09552.1"/>
    </source>
</evidence>
<dbReference type="OrthoDB" id="5924612at2"/>
<dbReference type="KEGG" id="elux:BTN50_1051"/>
<dbReference type="Proteomes" id="UP000218160">
    <property type="component" value="Chromosome 1"/>
</dbReference>
<keyword evidence="3" id="KW-1185">Reference proteome</keyword>
<proteinExistence type="predicted"/>
<evidence type="ECO:0000259" key="1">
    <source>
        <dbReference type="Pfam" id="PF13737"/>
    </source>
</evidence>
<evidence type="ECO:0000313" key="3">
    <source>
        <dbReference type="Proteomes" id="UP000218160"/>
    </source>
</evidence>
<name>A0A291B990_9GAMM</name>
<feature type="domain" description="Transposase DDE" evidence="1">
    <location>
        <begin position="2"/>
        <end position="39"/>
    </location>
</feature>
<dbReference type="EMBL" id="CP020660">
    <property type="protein sequence ID" value="ATF09552.1"/>
    <property type="molecule type" value="Genomic_DNA"/>
</dbReference>
<protein>
    <recommendedName>
        <fullName evidence="1">Transposase DDE domain-containing protein</fullName>
    </recommendedName>
</protein>
<dbReference type="AlphaFoldDB" id="A0A291B990"/>
<accession>A0A291B990</accession>
<sequence>MRPHLFGDLAITMAFMVKCVFLMPLRSLQEFISSTFKLA</sequence>
<reference evidence="3" key="1">
    <citation type="submission" date="2017-04" db="EMBL/GenBank/DDBJ databases">
        <title>Genome evolution of the luminous symbionts of deep sea anglerfish.</title>
        <authorList>
            <person name="Hendry T.A."/>
        </authorList>
    </citation>
    <scope>NUCLEOTIDE SEQUENCE [LARGE SCALE GENOMIC DNA]</scope>
</reference>